<comment type="similarity">
    <text evidence="3 18">Belongs to the ALAD family.</text>
</comment>
<evidence type="ECO:0000256" key="4">
    <source>
        <dbReference type="ARBA" id="ARBA00011823"/>
    </source>
</evidence>
<keyword evidence="7 16" id="KW-0479">Metal-binding</keyword>
<sequence length="350" mass="38467">MSNTTKPHTAELLPEVPTQISSILQGGYNHPLLRSWQHERRLHKDMFIFPLFVTDDPEEETPIDSLPNIKRFGVNKLIPYVGTLVKKGLRAVILFGVPLKEGIKDPEGTAADDPEGPVILAIKALKKAYPDLYIMCDVCLCEYTSHGHCGILYEDGSINNKLSVRRIAAVAVNYAKAGANSVAPSDMMDGRIRAIKQGLIDAGLAHKTFVMSYAAKFSGNLYGPFRDAACSSPGQGDRKCYQLPSGGKGLARRALLRDMNEGTDGVIVKPSTFYLDIVRDSAEICSDYPICCYHVSGEYAMLHAAAEKGICDLKTIAFEAHHGFLRAGARLIISYFTPEFLDWLNEPDTL</sequence>
<evidence type="ECO:0000256" key="5">
    <source>
        <dbReference type="ARBA" id="ARBA00012053"/>
    </source>
</evidence>
<feature type="active site" description="Schiff-base intermediate with substrate" evidence="14">
    <location>
        <position position="269"/>
    </location>
</feature>
<reference evidence="19" key="1">
    <citation type="submission" date="2023-04" db="EMBL/GenBank/DDBJ databases">
        <title>Ambrosiozyma monospora NBRC 1965.</title>
        <authorList>
            <person name="Ichikawa N."/>
            <person name="Sato H."/>
            <person name="Tonouchi N."/>
        </authorList>
    </citation>
    <scope>NUCLEOTIDE SEQUENCE</scope>
    <source>
        <strain evidence="19">NBRC 1965</strain>
    </source>
</reference>
<comment type="subunit">
    <text evidence="4 17">Homooctamer.</text>
</comment>
<dbReference type="EC" id="4.2.1.24" evidence="5 17"/>
<gene>
    <name evidence="19" type="ORF">Amon01_000118700</name>
</gene>
<feature type="binding site" evidence="16">
    <location>
        <position position="141"/>
    </location>
    <ligand>
        <name>Zn(2+)</name>
        <dbReference type="ChEBI" id="CHEBI:29105"/>
        <note>catalytic</note>
    </ligand>
</feature>
<feature type="binding site" evidence="16">
    <location>
        <position position="139"/>
    </location>
    <ligand>
        <name>Zn(2+)</name>
        <dbReference type="ChEBI" id="CHEBI:29105"/>
        <note>catalytic</note>
    </ligand>
</feature>
<evidence type="ECO:0000256" key="18">
    <source>
        <dbReference type="RuleBase" id="RU004161"/>
    </source>
</evidence>
<evidence type="ECO:0000256" key="2">
    <source>
        <dbReference type="ARBA" id="ARBA00004694"/>
    </source>
</evidence>
<evidence type="ECO:0000256" key="6">
    <source>
        <dbReference type="ARBA" id="ARBA00020771"/>
    </source>
</evidence>
<evidence type="ECO:0000256" key="17">
    <source>
        <dbReference type="RuleBase" id="RU000515"/>
    </source>
</evidence>
<keyword evidence="20" id="KW-1185">Reference proteome</keyword>
<dbReference type="NCBIfam" id="NF006762">
    <property type="entry name" value="PRK09283.1"/>
    <property type="match status" value="1"/>
</dbReference>
<dbReference type="InterPro" id="IPR030656">
    <property type="entry name" value="ALAD_AS"/>
</dbReference>
<dbReference type="InterPro" id="IPR013785">
    <property type="entry name" value="Aldolase_TIM"/>
</dbReference>
<comment type="caution">
    <text evidence="19">The sequence shown here is derived from an EMBL/GenBank/DDBJ whole genome shotgun (WGS) entry which is preliminary data.</text>
</comment>
<evidence type="ECO:0000256" key="8">
    <source>
        <dbReference type="ARBA" id="ARBA00022833"/>
    </source>
</evidence>
<dbReference type="EMBL" id="BSXU01000352">
    <property type="protein sequence ID" value="GMG20372.1"/>
    <property type="molecule type" value="Genomic_DNA"/>
</dbReference>
<keyword evidence="9" id="KW-0350">Heme biosynthesis</keyword>
<dbReference type="InterPro" id="IPR001731">
    <property type="entry name" value="ALAD"/>
</dbReference>
<comment type="pathway">
    <text evidence="2">Porphyrin-containing compound metabolism; protoporphyrin-IX biosynthesis; coproporphyrinogen-III from 5-aminolevulinate: step 1/4.</text>
</comment>
<dbReference type="Proteomes" id="UP001165063">
    <property type="component" value="Unassembled WGS sequence"/>
</dbReference>
<evidence type="ECO:0000313" key="19">
    <source>
        <dbReference type="EMBL" id="GMG20372.1"/>
    </source>
</evidence>
<organism evidence="19 20">
    <name type="scientific">Ambrosiozyma monospora</name>
    <name type="common">Yeast</name>
    <name type="synonym">Endomycopsis monosporus</name>
    <dbReference type="NCBI Taxonomy" id="43982"/>
    <lineage>
        <taxon>Eukaryota</taxon>
        <taxon>Fungi</taxon>
        <taxon>Dikarya</taxon>
        <taxon>Ascomycota</taxon>
        <taxon>Saccharomycotina</taxon>
        <taxon>Pichiomycetes</taxon>
        <taxon>Pichiales</taxon>
        <taxon>Pichiaceae</taxon>
        <taxon>Ambrosiozyma</taxon>
    </lineage>
</organism>
<evidence type="ECO:0000256" key="13">
    <source>
        <dbReference type="ARBA" id="ARBA00047651"/>
    </source>
</evidence>
<comment type="catalytic activity">
    <reaction evidence="13 17">
        <text>2 5-aminolevulinate = porphobilinogen + 2 H2O + H(+)</text>
        <dbReference type="Rhea" id="RHEA:24064"/>
        <dbReference type="ChEBI" id="CHEBI:15377"/>
        <dbReference type="ChEBI" id="CHEBI:15378"/>
        <dbReference type="ChEBI" id="CHEBI:58126"/>
        <dbReference type="ChEBI" id="CHEBI:356416"/>
        <dbReference type="EC" id="4.2.1.24"/>
    </reaction>
</comment>
<feature type="binding site" evidence="16">
    <location>
        <position position="149"/>
    </location>
    <ligand>
        <name>Zn(2+)</name>
        <dbReference type="ChEBI" id="CHEBI:29105"/>
        <note>catalytic</note>
    </ligand>
</feature>
<evidence type="ECO:0000256" key="16">
    <source>
        <dbReference type="PIRSR" id="PIRSR001415-3"/>
    </source>
</evidence>
<dbReference type="AlphaFoldDB" id="A0A9W6YMT6"/>
<keyword evidence="8 16" id="KW-0862">Zinc</keyword>
<dbReference type="SUPFAM" id="SSF51569">
    <property type="entry name" value="Aldolase"/>
    <property type="match status" value="1"/>
</dbReference>
<evidence type="ECO:0000256" key="14">
    <source>
        <dbReference type="PIRSR" id="PIRSR001415-1"/>
    </source>
</evidence>
<feature type="binding site" evidence="15">
    <location>
        <position position="296"/>
    </location>
    <ligand>
        <name>5-aminolevulinate</name>
        <dbReference type="ChEBI" id="CHEBI:356416"/>
        <label>2</label>
    </ligand>
</feature>
<dbReference type="FunFam" id="3.20.20.70:FF:000048">
    <property type="entry name" value="Delta-aminolevulinic acid dehydratase"/>
    <property type="match status" value="1"/>
</dbReference>
<feature type="active site" description="Schiff-base intermediate with substrate" evidence="14">
    <location>
        <position position="216"/>
    </location>
</feature>
<evidence type="ECO:0000256" key="12">
    <source>
        <dbReference type="ARBA" id="ARBA00025628"/>
    </source>
</evidence>
<name>A0A9W6YMT6_AMBMO</name>
<evidence type="ECO:0000256" key="3">
    <source>
        <dbReference type="ARBA" id="ARBA00008055"/>
    </source>
</evidence>
<comment type="function">
    <text evidence="12">Catalyzes an early step in the biosynthesis of tetrapyrroles. Binds two molecules of 5-aminolevulinate per subunit, each at a distinct site, and catalyzes their condensation to form porphobilinogen.</text>
</comment>
<protein>
    <recommendedName>
        <fullName evidence="6 17">Delta-aminolevulinic acid dehydratase</fullName>
        <ecNumber evidence="5 17">4.2.1.24</ecNumber>
    </recommendedName>
</protein>
<dbReference type="SMART" id="SM01004">
    <property type="entry name" value="ALAD"/>
    <property type="match status" value="1"/>
</dbReference>
<dbReference type="PROSITE" id="PS00169">
    <property type="entry name" value="D_ALA_DEHYDRATASE"/>
    <property type="match status" value="1"/>
</dbReference>
<dbReference type="Gene3D" id="3.20.20.70">
    <property type="entry name" value="Aldolase class I"/>
    <property type="match status" value="1"/>
</dbReference>
<keyword evidence="10 17" id="KW-0456">Lyase</keyword>
<dbReference type="GO" id="GO:0005829">
    <property type="term" value="C:cytosol"/>
    <property type="evidence" value="ECO:0007669"/>
    <property type="project" value="TreeGrafter"/>
</dbReference>
<proteinExistence type="inferred from homology"/>
<evidence type="ECO:0000256" key="7">
    <source>
        <dbReference type="ARBA" id="ARBA00022723"/>
    </source>
</evidence>
<dbReference type="OrthoDB" id="1530at2759"/>
<feature type="binding site" evidence="15">
    <location>
        <position position="335"/>
    </location>
    <ligand>
        <name>5-aminolevulinate</name>
        <dbReference type="ChEBI" id="CHEBI:356416"/>
        <label>2</label>
    </ligand>
</feature>
<dbReference type="GO" id="GO:0006783">
    <property type="term" value="P:heme biosynthetic process"/>
    <property type="evidence" value="ECO:0007669"/>
    <property type="project" value="UniProtKB-KW"/>
</dbReference>
<dbReference type="PRINTS" id="PR00144">
    <property type="entry name" value="DALDHYDRTASE"/>
</dbReference>
<dbReference type="PANTHER" id="PTHR11458:SF0">
    <property type="entry name" value="DELTA-AMINOLEVULINIC ACID DEHYDRATASE"/>
    <property type="match status" value="1"/>
</dbReference>
<dbReference type="Pfam" id="PF00490">
    <property type="entry name" value="ALAD"/>
    <property type="match status" value="1"/>
</dbReference>
<keyword evidence="11 17" id="KW-0627">Porphyrin biosynthesis</keyword>
<accession>A0A9W6YMT6</accession>
<dbReference type="PANTHER" id="PTHR11458">
    <property type="entry name" value="DELTA-AMINOLEVULINIC ACID DEHYDRATASE"/>
    <property type="match status" value="1"/>
</dbReference>
<comment type="cofactor">
    <cofactor evidence="1">
        <name>Zn(2+)</name>
        <dbReference type="ChEBI" id="CHEBI:29105"/>
    </cofactor>
</comment>
<evidence type="ECO:0000256" key="15">
    <source>
        <dbReference type="PIRSR" id="PIRSR001415-2"/>
    </source>
</evidence>
<feature type="binding site" evidence="15">
    <location>
        <position position="226"/>
    </location>
    <ligand>
        <name>5-aminolevulinate</name>
        <dbReference type="ChEBI" id="CHEBI:356416"/>
        <label>1</label>
    </ligand>
</feature>
<dbReference type="PIRSF" id="PIRSF001415">
    <property type="entry name" value="Porphbilin_synth"/>
    <property type="match status" value="1"/>
</dbReference>
<evidence type="ECO:0000256" key="1">
    <source>
        <dbReference type="ARBA" id="ARBA00001947"/>
    </source>
</evidence>
<evidence type="ECO:0000256" key="10">
    <source>
        <dbReference type="ARBA" id="ARBA00023239"/>
    </source>
</evidence>
<evidence type="ECO:0000313" key="20">
    <source>
        <dbReference type="Proteomes" id="UP001165063"/>
    </source>
</evidence>
<evidence type="ECO:0000256" key="9">
    <source>
        <dbReference type="ARBA" id="ARBA00023133"/>
    </source>
</evidence>
<evidence type="ECO:0000256" key="11">
    <source>
        <dbReference type="ARBA" id="ARBA00023244"/>
    </source>
</evidence>
<feature type="binding site" evidence="15">
    <location>
        <position position="238"/>
    </location>
    <ligand>
        <name>5-aminolevulinate</name>
        <dbReference type="ChEBI" id="CHEBI:356416"/>
        <label>1</label>
    </ligand>
</feature>
<dbReference type="GO" id="GO:0008270">
    <property type="term" value="F:zinc ion binding"/>
    <property type="evidence" value="ECO:0007669"/>
    <property type="project" value="TreeGrafter"/>
</dbReference>
<dbReference type="GO" id="GO:0004655">
    <property type="term" value="F:porphobilinogen synthase activity"/>
    <property type="evidence" value="ECO:0007669"/>
    <property type="project" value="UniProtKB-EC"/>
</dbReference>